<keyword evidence="2" id="KW-0813">Transport</keyword>
<dbReference type="EMBL" id="JAJITD010000009">
    <property type="protein sequence ID" value="MCC8394605.1"/>
    <property type="molecule type" value="Genomic_DNA"/>
</dbReference>
<protein>
    <submittedName>
        <fullName evidence="9">MFS transporter</fullName>
    </submittedName>
</protein>
<evidence type="ECO:0000313" key="9">
    <source>
        <dbReference type="EMBL" id="MCC8394605.1"/>
    </source>
</evidence>
<evidence type="ECO:0000256" key="1">
    <source>
        <dbReference type="ARBA" id="ARBA00004651"/>
    </source>
</evidence>
<dbReference type="InterPro" id="IPR036259">
    <property type="entry name" value="MFS_trans_sf"/>
</dbReference>
<comment type="caution">
    <text evidence="9">The sequence shown here is derived from an EMBL/GenBank/DDBJ whole genome shotgun (WGS) entry which is preliminary data.</text>
</comment>
<dbReference type="Gene3D" id="1.20.1250.20">
    <property type="entry name" value="MFS general substrate transporter like domains"/>
    <property type="match status" value="1"/>
</dbReference>
<feature type="transmembrane region" description="Helical" evidence="7">
    <location>
        <begin position="374"/>
        <end position="395"/>
    </location>
</feature>
<evidence type="ECO:0000256" key="3">
    <source>
        <dbReference type="ARBA" id="ARBA00022475"/>
    </source>
</evidence>
<evidence type="ECO:0000256" key="7">
    <source>
        <dbReference type="SAM" id="Phobius"/>
    </source>
</evidence>
<dbReference type="RefSeq" id="WP_230510848.1">
    <property type="nucleotide sequence ID" value="NZ_JAJITD010000009.1"/>
</dbReference>
<keyword evidence="4 7" id="KW-0812">Transmembrane</keyword>
<dbReference type="PANTHER" id="PTHR23513:SF11">
    <property type="entry name" value="STAPHYLOFERRIN A TRANSPORTER"/>
    <property type="match status" value="1"/>
</dbReference>
<proteinExistence type="predicted"/>
<feature type="transmembrane region" description="Helical" evidence="7">
    <location>
        <begin position="285"/>
        <end position="304"/>
    </location>
</feature>
<dbReference type="PANTHER" id="PTHR23513">
    <property type="entry name" value="INTEGRAL MEMBRANE EFFLUX PROTEIN-RELATED"/>
    <property type="match status" value="1"/>
</dbReference>
<evidence type="ECO:0000259" key="8">
    <source>
        <dbReference type="PROSITE" id="PS50850"/>
    </source>
</evidence>
<dbReference type="InterPro" id="IPR020846">
    <property type="entry name" value="MFS_dom"/>
</dbReference>
<evidence type="ECO:0000256" key="6">
    <source>
        <dbReference type="ARBA" id="ARBA00023136"/>
    </source>
</evidence>
<gene>
    <name evidence="9" type="ORF">LJ656_18600</name>
</gene>
<feature type="transmembrane region" description="Helical" evidence="7">
    <location>
        <begin position="49"/>
        <end position="68"/>
    </location>
</feature>
<accession>A0ABS8JXZ6</accession>
<reference evidence="9 10" key="1">
    <citation type="submission" date="2021-11" db="EMBL/GenBank/DDBJ databases">
        <authorList>
            <person name="Oh E.-T."/>
            <person name="Kim S.-B."/>
        </authorList>
    </citation>
    <scope>NUCLEOTIDE SEQUENCE [LARGE SCALE GENOMIC DNA]</scope>
    <source>
        <strain evidence="9 10">MMS20-SJTR3</strain>
    </source>
</reference>
<feature type="domain" description="Major facilitator superfamily (MFS) profile" evidence="8">
    <location>
        <begin position="1"/>
        <end position="399"/>
    </location>
</feature>
<keyword evidence="5 7" id="KW-1133">Transmembrane helix</keyword>
<name>A0ABS8JXZ6_9BURK</name>
<keyword evidence="6 7" id="KW-0472">Membrane</keyword>
<organism evidence="9 10">
    <name type="scientific">Paraburkholderia sejongensis</name>
    <dbReference type="NCBI Taxonomy" id="2886946"/>
    <lineage>
        <taxon>Bacteria</taxon>
        <taxon>Pseudomonadati</taxon>
        <taxon>Pseudomonadota</taxon>
        <taxon>Betaproteobacteria</taxon>
        <taxon>Burkholderiales</taxon>
        <taxon>Burkholderiaceae</taxon>
        <taxon>Paraburkholderia</taxon>
    </lineage>
</organism>
<feature type="transmembrane region" description="Helical" evidence="7">
    <location>
        <begin position="225"/>
        <end position="247"/>
    </location>
</feature>
<feature type="transmembrane region" description="Helical" evidence="7">
    <location>
        <begin position="345"/>
        <end position="368"/>
    </location>
</feature>
<dbReference type="SUPFAM" id="SSF103473">
    <property type="entry name" value="MFS general substrate transporter"/>
    <property type="match status" value="1"/>
</dbReference>
<evidence type="ECO:0000313" key="10">
    <source>
        <dbReference type="Proteomes" id="UP001431019"/>
    </source>
</evidence>
<feature type="transmembrane region" description="Helical" evidence="7">
    <location>
        <begin position="259"/>
        <end position="278"/>
    </location>
</feature>
<feature type="transmembrane region" description="Helical" evidence="7">
    <location>
        <begin position="310"/>
        <end position="333"/>
    </location>
</feature>
<keyword evidence="10" id="KW-1185">Reference proteome</keyword>
<feature type="transmembrane region" description="Helical" evidence="7">
    <location>
        <begin position="12"/>
        <end position="29"/>
    </location>
</feature>
<evidence type="ECO:0000256" key="4">
    <source>
        <dbReference type="ARBA" id="ARBA00022692"/>
    </source>
</evidence>
<dbReference type="Pfam" id="PF05977">
    <property type="entry name" value="MFS_3"/>
    <property type="match status" value="1"/>
</dbReference>
<evidence type="ECO:0000256" key="2">
    <source>
        <dbReference type="ARBA" id="ARBA00022448"/>
    </source>
</evidence>
<comment type="subcellular location">
    <subcellularLocation>
        <location evidence="1">Cell membrane</location>
        <topology evidence="1">Multi-pass membrane protein</topology>
    </subcellularLocation>
</comment>
<evidence type="ECO:0000256" key="5">
    <source>
        <dbReference type="ARBA" id="ARBA00022989"/>
    </source>
</evidence>
<keyword evidence="3" id="KW-1003">Cell membrane</keyword>
<dbReference type="InterPro" id="IPR010290">
    <property type="entry name" value="TM_effector"/>
</dbReference>
<dbReference type="Proteomes" id="UP001431019">
    <property type="component" value="Unassembled WGS sequence"/>
</dbReference>
<dbReference type="PROSITE" id="PS50850">
    <property type="entry name" value="MFS"/>
    <property type="match status" value="1"/>
</dbReference>
<sequence>MSSTFRSLRTFNYRVWASGAIVSNIGTWMQRTAQDWLVLTGLTHHNATAVGIVMSLQFGPQMLLLPLTGYAADHFDRRKLLFATQAAMGTLALALGLLTISGLVQLWHVYVFAGLLGCVTAFDSPARQTFVSDLVGERDLANAVALNSTSFNAARMLGPAVAGLLIASVGSGWVFLINALSFVAVLGALRMLRLDELHIKPRAVRSRGSFVEGFRYVWTRPDLKAALLMLFLIGTFGLNFPIFISTMSVTAFHAGASEYGVLSSTMAIGSVTGALLAARRARPNMSLLLSAAAMFGVGCAAAAAMPNYLLFGLVLVVIGVSTQTFTTSTNSLVQLTTEPAMRGRVIAILLALSLGGTPLGAPVVGWVADNFGPRWALGVGAASGVGAALVGLVYLMRYRQLRFYVEGWRPRYSIDDPRPVSAALVPDSVTTVQRSVLDEAEEDTASSV</sequence>
<dbReference type="CDD" id="cd06173">
    <property type="entry name" value="MFS_MefA_like"/>
    <property type="match status" value="1"/>
</dbReference>